<organism evidence="1 2">
    <name type="scientific">Sphingobacterium tenebrionis</name>
    <dbReference type="NCBI Taxonomy" id="3111775"/>
    <lineage>
        <taxon>Bacteria</taxon>
        <taxon>Pseudomonadati</taxon>
        <taxon>Bacteroidota</taxon>
        <taxon>Sphingobacteriia</taxon>
        <taxon>Sphingobacteriales</taxon>
        <taxon>Sphingobacteriaceae</taxon>
        <taxon>Sphingobacterium</taxon>
    </lineage>
</organism>
<keyword evidence="2" id="KW-1185">Reference proteome</keyword>
<evidence type="ECO:0000313" key="1">
    <source>
        <dbReference type="EMBL" id="MEI5983621.1"/>
    </source>
</evidence>
<protein>
    <submittedName>
        <fullName evidence="1">Uncharacterized protein</fullName>
    </submittedName>
</protein>
<dbReference type="Proteomes" id="UP001363035">
    <property type="component" value="Unassembled WGS sequence"/>
</dbReference>
<gene>
    <name evidence="1" type="ORF">VJ786_01765</name>
</gene>
<proteinExistence type="predicted"/>
<evidence type="ECO:0000313" key="2">
    <source>
        <dbReference type="Proteomes" id="UP001363035"/>
    </source>
</evidence>
<name>A0ABU8I2H7_9SPHI</name>
<reference evidence="1 2" key="1">
    <citation type="submission" date="2024-01" db="EMBL/GenBank/DDBJ databases">
        <title>Sphingobacterium tenebrionis sp. nov., a novel endophyte isolated from tenebrio molitor intestines.</title>
        <authorList>
            <person name="Zhang C."/>
        </authorList>
    </citation>
    <scope>NUCLEOTIDE SEQUENCE [LARGE SCALE GENOMIC DNA]</scope>
    <source>
        <strain evidence="1 2">PU5-4</strain>
    </source>
</reference>
<dbReference type="RefSeq" id="WP_134776269.1">
    <property type="nucleotide sequence ID" value="NZ_JAYLLN010000002.1"/>
</dbReference>
<sequence length="498" mass="57931">MKSTIQNFVRCTVVILCFLPLYQCKKLINPEDLKPELLYDFKFEINNFTSIVEPFSSSADFSSPSHSVSQSAIRKDNTNHSNPYIDPSLLYLWRFNRREFQPDYVFASDHTPSVEFRSKNNGINTISDGFYTRQFPGDYALTGTNPEVFRMRLPQKFQGQLKTIEFEIGISEHSAKGFTLRAYKNDRPLPDFEQKFVFPTGRKEFFPHKRSYDVQEITKKQDIDYFQLQFDYPDNHKGSGTVKVDNIRIFGERRSVPHPQLKRKLMYMIYNEDMAHWQSIDSIGFGENASINLKLPEGDYRGAFLFAETSEELNLPSRQTAIENFRFDHDFSDGRARFFGNTNRFRVGKTGNSSSITLQRLYNQITIELTDVAVLNHLVKLRVSPINNMLSWTPFSNQLQIHTPVKEVKPIEIFSNFQVMNRFVFNHFVGNFKEDRRIDYKLELFNSVGVDQSTVVSIDVRSNVKVMIRGNMYPTPTTDAGFKATLDESWTDEKIIEF</sequence>
<comment type="caution">
    <text evidence="1">The sequence shown here is derived from an EMBL/GenBank/DDBJ whole genome shotgun (WGS) entry which is preliminary data.</text>
</comment>
<accession>A0ABU8I2H7</accession>
<dbReference type="EMBL" id="JAYLLN010000002">
    <property type="protein sequence ID" value="MEI5983621.1"/>
    <property type="molecule type" value="Genomic_DNA"/>
</dbReference>